<keyword evidence="5" id="KW-0547">Nucleotide-binding</keyword>
<keyword evidence="7 9" id="KW-1133">Transmembrane helix</keyword>
<gene>
    <name evidence="12" type="ORF">FRY74_08525</name>
</gene>
<reference evidence="12 13" key="1">
    <citation type="submission" date="2019-08" db="EMBL/GenBank/DDBJ databases">
        <title>Genome of Vicingus serpentipes NCIMB 15042.</title>
        <authorList>
            <person name="Bowman J.P."/>
        </authorList>
    </citation>
    <scope>NUCLEOTIDE SEQUENCE [LARGE SCALE GENOMIC DNA]</scope>
    <source>
        <strain evidence="12 13">NCIMB 15042</strain>
    </source>
</reference>
<organism evidence="12 13">
    <name type="scientific">Vicingus serpentipes</name>
    <dbReference type="NCBI Taxonomy" id="1926625"/>
    <lineage>
        <taxon>Bacteria</taxon>
        <taxon>Pseudomonadati</taxon>
        <taxon>Bacteroidota</taxon>
        <taxon>Flavobacteriia</taxon>
        <taxon>Flavobacteriales</taxon>
        <taxon>Vicingaceae</taxon>
        <taxon>Vicingus</taxon>
    </lineage>
</organism>
<dbReference type="EMBL" id="VOOS01000003">
    <property type="protein sequence ID" value="TXB65458.1"/>
    <property type="molecule type" value="Genomic_DNA"/>
</dbReference>
<feature type="domain" description="ABC transmembrane type-1" evidence="11">
    <location>
        <begin position="33"/>
        <end position="319"/>
    </location>
</feature>
<dbReference type="GO" id="GO:0005886">
    <property type="term" value="C:plasma membrane"/>
    <property type="evidence" value="ECO:0007669"/>
    <property type="project" value="UniProtKB-SubCell"/>
</dbReference>
<comment type="caution">
    <text evidence="12">The sequence shown here is derived from an EMBL/GenBank/DDBJ whole genome shotgun (WGS) entry which is preliminary data.</text>
</comment>
<evidence type="ECO:0000256" key="4">
    <source>
        <dbReference type="ARBA" id="ARBA00022692"/>
    </source>
</evidence>
<dbReference type="InterPro" id="IPR003439">
    <property type="entry name" value="ABC_transporter-like_ATP-bd"/>
</dbReference>
<protein>
    <submittedName>
        <fullName evidence="12">ATP-binding cassette domain-containing protein</fullName>
    </submittedName>
</protein>
<keyword evidence="8 9" id="KW-0472">Membrane</keyword>
<feature type="transmembrane region" description="Helical" evidence="9">
    <location>
        <begin position="149"/>
        <end position="166"/>
    </location>
</feature>
<keyword evidence="3" id="KW-0813">Transport</keyword>
<dbReference type="SMART" id="SM00382">
    <property type="entry name" value="AAA"/>
    <property type="match status" value="1"/>
</dbReference>
<feature type="transmembrane region" description="Helical" evidence="9">
    <location>
        <begin position="254"/>
        <end position="274"/>
    </location>
</feature>
<dbReference type="InterPro" id="IPR027417">
    <property type="entry name" value="P-loop_NTPase"/>
</dbReference>
<dbReference type="PROSITE" id="PS50929">
    <property type="entry name" value="ABC_TM1F"/>
    <property type="match status" value="1"/>
</dbReference>
<dbReference type="InterPro" id="IPR036640">
    <property type="entry name" value="ABC1_TM_sf"/>
</dbReference>
<evidence type="ECO:0000259" key="11">
    <source>
        <dbReference type="PROSITE" id="PS50929"/>
    </source>
</evidence>
<dbReference type="FunFam" id="3.40.50.300:FF:000205">
    <property type="entry name" value="ABC transporter B family member 4"/>
    <property type="match status" value="1"/>
</dbReference>
<accession>A0A5C6RT54</accession>
<dbReference type="GO" id="GO:0015421">
    <property type="term" value="F:ABC-type oligopeptide transporter activity"/>
    <property type="evidence" value="ECO:0007669"/>
    <property type="project" value="TreeGrafter"/>
</dbReference>
<feature type="transmembrane region" description="Helical" evidence="9">
    <location>
        <begin position="29"/>
        <end position="49"/>
    </location>
</feature>
<sequence length="594" mass="65812">MARKDRPKFSKESTRKALRVFQFIKPFRVPFGIGMVVLLFSTVAMLAFPRILGNLMDAVKSSSDAEVKYFIQLLIGLFFVIGFSAFLRIYLFGIVAHKSLALLKTKTYQHLISSPMSFFSQKRVGELSSRISADVSLLQETFTITIAEIIRQIITIPVGLFFLVYISGRLTVFIIALIPVIALIGVFFGKFIKKLSVIAQDDITESNKVVDETLHGIASVKAYANEFFEILRYNKSIDQSVATSIKRAKWRGMFIGLIMFVAGSGLMAIIWYGLHMVAINELDPTKGITIGELLQFALYAAFIGVSFGGTADLFSQLQKAIGATESLMDILEEKTEDIALTKSNSIKIEGNLSFNNVNFSYPSRRDIEVIRDISFSVEHGKQIAFVGPSGAGKSTIAALIFGFYKPNEGDITIDGIDFNEYHLSEIRSQMALVPQEVMLFGGTIKENIEYGKPGATDEEIFAAAKQANALEFIESFPEKFETIVGDRGIQLSGGQKQRVAIARAILRDPSILVLDEATSALDSESERLVQEALERLMKGRTSIVIAHRLSTIKNADKILVLENGKIKETGTHDELIKKENGIYKNLSNIQLMAV</sequence>
<dbReference type="InterPro" id="IPR003593">
    <property type="entry name" value="AAA+_ATPase"/>
</dbReference>
<feature type="transmembrane region" description="Helical" evidence="9">
    <location>
        <begin position="294"/>
        <end position="314"/>
    </location>
</feature>
<dbReference type="PROSITE" id="PS50893">
    <property type="entry name" value="ABC_TRANSPORTER_2"/>
    <property type="match status" value="1"/>
</dbReference>
<dbReference type="Gene3D" id="3.40.50.300">
    <property type="entry name" value="P-loop containing nucleotide triphosphate hydrolases"/>
    <property type="match status" value="1"/>
</dbReference>
<dbReference type="Gene3D" id="1.20.1560.10">
    <property type="entry name" value="ABC transporter type 1, transmembrane domain"/>
    <property type="match status" value="1"/>
</dbReference>
<dbReference type="Proteomes" id="UP000321721">
    <property type="component" value="Unassembled WGS sequence"/>
</dbReference>
<dbReference type="OrthoDB" id="9780296at2"/>
<dbReference type="AlphaFoldDB" id="A0A5C6RT54"/>
<dbReference type="GO" id="GO:0090374">
    <property type="term" value="P:oligopeptide export from mitochondrion"/>
    <property type="evidence" value="ECO:0007669"/>
    <property type="project" value="TreeGrafter"/>
</dbReference>
<proteinExistence type="inferred from homology"/>
<evidence type="ECO:0000256" key="9">
    <source>
        <dbReference type="SAM" id="Phobius"/>
    </source>
</evidence>
<dbReference type="PANTHER" id="PTHR43394:SF1">
    <property type="entry name" value="ATP-BINDING CASSETTE SUB-FAMILY B MEMBER 10, MITOCHONDRIAL"/>
    <property type="match status" value="1"/>
</dbReference>
<dbReference type="GO" id="GO:0016887">
    <property type="term" value="F:ATP hydrolysis activity"/>
    <property type="evidence" value="ECO:0007669"/>
    <property type="project" value="InterPro"/>
</dbReference>
<dbReference type="Pfam" id="PF00664">
    <property type="entry name" value="ABC_membrane"/>
    <property type="match status" value="1"/>
</dbReference>
<feature type="transmembrane region" description="Helical" evidence="9">
    <location>
        <begin position="172"/>
        <end position="192"/>
    </location>
</feature>
<name>A0A5C6RT54_9FLAO</name>
<feature type="transmembrane region" description="Helical" evidence="9">
    <location>
        <begin position="69"/>
        <end position="96"/>
    </location>
</feature>
<keyword evidence="4 9" id="KW-0812">Transmembrane</keyword>
<dbReference type="GO" id="GO:0005524">
    <property type="term" value="F:ATP binding"/>
    <property type="evidence" value="ECO:0007669"/>
    <property type="project" value="UniProtKB-KW"/>
</dbReference>
<dbReference type="CDD" id="cd18576">
    <property type="entry name" value="ABC_6TM_bac_exporter_ABCB8_10_like"/>
    <property type="match status" value="1"/>
</dbReference>
<dbReference type="SUPFAM" id="SSF90123">
    <property type="entry name" value="ABC transporter transmembrane region"/>
    <property type="match status" value="1"/>
</dbReference>
<comment type="similarity">
    <text evidence="2">Belongs to the ABC transporter superfamily. ABCB family. Multidrug resistance exporter (TC 3.A.1.201) subfamily.</text>
</comment>
<evidence type="ECO:0000256" key="2">
    <source>
        <dbReference type="ARBA" id="ARBA00007577"/>
    </source>
</evidence>
<evidence type="ECO:0000256" key="8">
    <source>
        <dbReference type="ARBA" id="ARBA00023136"/>
    </source>
</evidence>
<evidence type="ECO:0000256" key="6">
    <source>
        <dbReference type="ARBA" id="ARBA00022840"/>
    </source>
</evidence>
<dbReference type="InterPro" id="IPR017871">
    <property type="entry name" value="ABC_transporter-like_CS"/>
</dbReference>
<evidence type="ECO:0000313" key="13">
    <source>
        <dbReference type="Proteomes" id="UP000321721"/>
    </source>
</evidence>
<evidence type="ECO:0000256" key="1">
    <source>
        <dbReference type="ARBA" id="ARBA00004651"/>
    </source>
</evidence>
<keyword evidence="6 12" id="KW-0067">ATP-binding</keyword>
<evidence type="ECO:0000259" key="10">
    <source>
        <dbReference type="PROSITE" id="PS50893"/>
    </source>
</evidence>
<dbReference type="PROSITE" id="PS00211">
    <property type="entry name" value="ABC_TRANSPORTER_1"/>
    <property type="match status" value="1"/>
</dbReference>
<evidence type="ECO:0000256" key="5">
    <source>
        <dbReference type="ARBA" id="ARBA00022741"/>
    </source>
</evidence>
<keyword evidence="13" id="KW-1185">Reference proteome</keyword>
<dbReference type="InterPro" id="IPR039421">
    <property type="entry name" value="Type_1_exporter"/>
</dbReference>
<dbReference type="Pfam" id="PF00005">
    <property type="entry name" value="ABC_tran"/>
    <property type="match status" value="1"/>
</dbReference>
<dbReference type="SUPFAM" id="SSF52540">
    <property type="entry name" value="P-loop containing nucleoside triphosphate hydrolases"/>
    <property type="match status" value="1"/>
</dbReference>
<comment type="subcellular location">
    <subcellularLocation>
        <location evidence="1">Cell membrane</location>
        <topology evidence="1">Multi-pass membrane protein</topology>
    </subcellularLocation>
</comment>
<dbReference type="InterPro" id="IPR011527">
    <property type="entry name" value="ABC1_TM_dom"/>
</dbReference>
<evidence type="ECO:0000256" key="7">
    <source>
        <dbReference type="ARBA" id="ARBA00022989"/>
    </source>
</evidence>
<evidence type="ECO:0000313" key="12">
    <source>
        <dbReference type="EMBL" id="TXB65458.1"/>
    </source>
</evidence>
<dbReference type="RefSeq" id="WP_147100506.1">
    <property type="nucleotide sequence ID" value="NZ_VOOS01000003.1"/>
</dbReference>
<dbReference type="CDD" id="cd03249">
    <property type="entry name" value="ABC_MTABC3_MDL1_MDL2"/>
    <property type="match status" value="1"/>
</dbReference>
<evidence type="ECO:0000256" key="3">
    <source>
        <dbReference type="ARBA" id="ARBA00022448"/>
    </source>
</evidence>
<dbReference type="PANTHER" id="PTHR43394">
    <property type="entry name" value="ATP-DEPENDENT PERMEASE MDL1, MITOCHONDRIAL"/>
    <property type="match status" value="1"/>
</dbReference>
<feature type="domain" description="ABC transporter" evidence="10">
    <location>
        <begin position="352"/>
        <end position="588"/>
    </location>
</feature>